<comment type="caution">
    <text evidence="5">Lacks conserved residue(s) required for the propagation of feature annotation.</text>
</comment>
<dbReference type="HAMAP" id="MF_00008">
    <property type="entry name" value="Thymidy_synth_bact"/>
    <property type="match status" value="1"/>
</dbReference>
<dbReference type="GO" id="GO:0006231">
    <property type="term" value="P:dTMP biosynthetic process"/>
    <property type="evidence" value="ECO:0007669"/>
    <property type="project" value="UniProtKB-UniRule"/>
</dbReference>
<dbReference type="RefSeq" id="WP_152752507.1">
    <property type="nucleotide sequence ID" value="NZ_SPSE01000033.1"/>
</dbReference>
<dbReference type="Pfam" id="PF00303">
    <property type="entry name" value="Thymidylat_synt"/>
    <property type="match status" value="1"/>
</dbReference>
<dbReference type="PROSITE" id="PS00091">
    <property type="entry name" value="THYMIDYLATE_SYNTHASE"/>
    <property type="match status" value="1"/>
</dbReference>
<dbReference type="NCBIfam" id="TIGR03284">
    <property type="entry name" value="thym_sym"/>
    <property type="match status" value="1"/>
</dbReference>
<dbReference type="UniPathway" id="UPA00575"/>
<dbReference type="PANTHER" id="PTHR11548">
    <property type="entry name" value="THYMIDYLATE SYNTHASE 1"/>
    <property type="match status" value="1"/>
</dbReference>
<dbReference type="InterPro" id="IPR023451">
    <property type="entry name" value="Thymidate_synth/dCMP_Mease_dom"/>
</dbReference>
<feature type="active site" evidence="6">
    <location>
        <position position="144"/>
    </location>
</feature>
<feature type="binding site" description="in other chain" evidence="5">
    <location>
        <position position="26"/>
    </location>
    <ligand>
        <name>dUMP</name>
        <dbReference type="ChEBI" id="CHEBI:246422"/>
        <note>ligand shared between dimeric partners</note>
    </ligand>
</feature>
<feature type="binding site" evidence="5">
    <location>
        <position position="167"/>
    </location>
    <ligand>
        <name>(6R)-5,10-methylene-5,6,7,8-tetrahydrofolate</name>
        <dbReference type="ChEBI" id="CHEBI:15636"/>
    </ligand>
</feature>
<keyword evidence="5" id="KW-0963">Cytoplasm</keyword>
<evidence type="ECO:0000256" key="5">
    <source>
        <dbReference type="HAMAP-Rule" id="MF_00008"/>
    </source>
</evidence>
<dbReference type="GO" id="GO:0006235">
    <property type="term" value="P:dTTP biosynthetic process"/>
    <property type="evidence" value="ECO:0007669"/>
    <property type="project" value="UniProtKB-UniRule"/>
</dbReference>
<feature type="binding site" evidence="5">
    <location>
        <position position="264"/>
    </location>
    <ligand>
        <name>(6R)-5,10-methylene-5,6,7,8-tetrahydrofolate</name>
        <dbReference type="ChEBI" id="CHEBI:15636"/>
    </ligand>
</feature>
<comment type="caution">
    <text evidence="8">The sequence shown here is derived from an EMBL/GenBank/DDBJ whole genome shotgun (WGS) entry which is preliminary data.</text>
</comment>
<feature type="binding site" description="in other chain" evidence="5">
    <location>
        <position position="175"/>
    </location>
    <ligand>
        <name>dUMP</name>
        <dbReference type="ChEBI" id="CHEBI:246422"/>
        <note>ligand shared between dimeric partners</note>
    </ligand>
</feature>
<evidence type="ECO:0000313" key="8">
    <source>
        <dbReference type="EMBL" id="MPQ62871.1"/>
    </source>
</evidence>
<name>A0A5N7J2B2_9CLOT</name>
<proteinExistence type="inferred from homology"/>
<evidence type="ECO:0000256" key="3">
    <source>
        <dbReference type="ARBA" id="ARBA00022679"/>
    </source>
</evidence>
<reference evidence="8 9" key="1">
    <citation type="journal article" date="2019" name="Lett. Appl. Microbiol.">
        <title>A case of 'blown pack' spoilage of vacuum-packaged pork likely associated with Clostridium estertheticum in Canada.</title>
        <authorList>
            <person name="Zhang P."/>
            <person name="Ward P."/>
            <person name="McMullen L.M."/>
            <person name="Yang X."/>
        </authorList>
    </citation>
    <scope>NUCLEOTIDE SEQUENCE [LARGE SCALE GENOMIC DNA]</scope>
    <source>
        <strain evidence="8 9">MA19</strain>
    </source>
</reference>
<comment type="pathway">
    <text evidence="5">Pyrimidine metabolism; dTTP biosynthesis.</text>
</comment>
<dbReference type="Proteomes" id="UP000342249">
    <property type="component" value="Unassembled WGS sequence"/>
</dbReference>
<dbReference type="Gene3D" id="3.30.572.10">
    <property type="entry name" value="Thymidylate synthase/dCMP hydroxymethylase domain"/>
    <property type="match status" value="1"/>
</dbReference>
<dbReference type="InterPro" id="IPR036926">
    <property type="entry name" value="Thymidate_synth/dCMP_Mease_sf"/>
</dbReference>
<feature type="binding site" description="in other chain" evidence="5">
    <location>
        <begin position="164"/>
        <end position="167"/>
    </location>
    <ligand>
        <name>dUMP</name>
        <dbReference type="ChEBI" id="CHEBI:246422"/>
        <note>ligand shared between dimeric partners</note>
    </ligand>
</feature>
<dbReference type="SUPFAM" id="SSF55831">
    <property type="entry name" value="Thymidylate synthase/dCMP hydroxymethylase"/>
    <property type="match status" value="1"/>
</dbReference>
<dbReference type="PRINTS" id="PR00108">
    <property type="entry name" value="THYMDSNTHASE"/>
</dbReference>
<evidence type="ECO:0000256" key="4">
    <source>
        <dbReference type="ARBA" id="ARBA00022727"/>
    </source>
</evidence>
<protein>
    <recommendedName>
        <fullName evidence="1 5">Thymidylate synthase</fullName>
        <shortName evidence="5">TS</shortName>
        <shortName evidence="5">TSase</shortName>
        <ecNumber evidence="1 5">2.1.1.45</ecNumber>
    </recommendedName>
</protein>
<comment type="function">
    <text evidence="5">Catalyzes the reductive methylation of 2'-deoxyuridine-5'-monophosphate (dUMP) to 2'-deoxythymidine-5'-monophosphate (dTMP) while utilizing 5,10-methylenetetrahydrofolate (mTHF) as the methyl donor and reductant in the reaction, yielding dihydrofolate (DHF) as a by-product. This enzymatic reaction provides an intracellular de novo source of dTMP, an essential precursor for DNA biosynthesis.</text>
</comment>
<accession>A0A5N7J2B2</accession>
<evidence type="ECO:0000259" key="7">
    <source>
        <dbReference type="Pfam" id="PF00303"/>
    </source>
</evidence>
<dbReference type="GO" id="GO:0032259">
    <property type="term" value="P:methylation"/>
    <property type="evidence" value="ECO:0007669"/>
    <property type="project" value="UniProtKB-KW"/>
</dbReference>
<dbReference type="GO" id="GO:0005829">
    <property type="term" value="C:cytosol"/>
    <property type="evidence" value="ECO:0007669"/>
    <property type="project" value="TreeGrafter"/>
</dbReference>
<evidence type="ECO:0000256" key="1">
    <source>
        <dbReference type="ARBA" id="ARBA00011947"/>
    </source>
</evidence>
<evidence type="ECO:0000313" key="9">
    <source>
        <dbReference type="Proteomes" id="UP000342249"/>
    </source>
</evidence>
<comment type="subunit">
    <text evidence="5">Homodimer.</text>
</comment>
<dbReference type="InterPro" id="IPR000398">
    <property type="entry name" value="Thymidylate_synthase"/>
</dbReference>
<dbReference type="CDD" id="cd00351">
    <property type="entry name" value="TS_Pyrimidine_HMase"/>
    <property type="match status" value="1"/>
</dbReference>
<dbReference type="EMBL" id="SPSF01000032">
    <property type="protein sequence ID" value="MPQ62871.1"/>
    <property type="molecule type" value="Genomic_DNA"/>
</dbReference>
<comment type="catalytic activity">
    <reaction evidence="5">
        <text>dUMP + (6R)-5,10-methylene-5,6,7,8-tetrahydrofolate = 7,8-dihydrofolate + dTMP</text>
        <dbReference type="Rhea" id="RHEA:12104"/>
        <dbReference type="ChEBI" id="CHEBI:15636"/>
        <dbReference type="ChEBI" id="CHEBI:57451"/>
        <dbReference type="ChEBI" id="CHEBI:63528"/>
        <dbReference type="ChEBI" id="CHEBI:246422"/>
        <dbReference type="EC" id="2.1.1.45"/>
    </reaction>
</comment>
<feature type="binding site" description="in other chain" evidence="5">
    <location>
        <begin position="205"/>
        <end position="207"/>
    </location>
    <ligand>
        <name>dUMP</name>
        <dbReference type="ChEBI" id="CHEBI:246422"/>
        <note>ligand shared between dimeric partners</note>
    </ligand>
</feature>
<dbReference type="GO" id="GO:0004799">
    <property type="term" value="F:thymidylate synthase activity"/>
    <property type="evidence" value="ECO:0007669"/>
    <property type="project" value="UniProtKB-UniRule"/>
</dbReference>
<comment type="similarity">
    <text evidence="5">Belongs to the thymidylate synthase family. Bacterial-type ThyA subfamily.</text>
</comment>
<dbReference type="InterPro" id="IPR045097">
    <property type="entry name" value="Thymidate_synth/dCMP_Mease"/>
</dbReference>
<dbReference type="PANTHER" id="PTHR11548:SF1">
    <property type="entry name" value="THYMIDYLATE SYNTHASE 1"/>
    <property type="match status" value="1"/>
</dbReference>
<dbReference type="InterPro" id="IPR020940">
    <property type="entry name" value="Thymidylate_synthase_AS"/>
</dbReference>
<keyword evidence="2 5" id="KW-0489">Methyltransferase</keyword>
<keyword evidence="3 5" id="KW-0808">Transferase</keyword>
<sequence>MLNEMDRQYLKIIDKIIKKGYYDQNRTGIATLKLPHQIMQFDLEEEFPILTTKFVAFKTAVKELLWIFKDQSNDVKKLQEQNVHIWDEWAYDDGTIGKAYGYQIAKYHQIDTLIDALKNNPQDRRMMMNLWNIEDLPQMALQPCCFLTLWDVTDGRLNCMLVQRSGDTALGIPFNTSQYAVLVHLIAQVTGLKVGLFTHVINNAHIYENHIEGLKLQLSRKSEALAAPKLWINPDIKNFYDFTPEDVKLIDYKHLGKINMGSVAV</sequence>
<organism evidence="8 9">
    <name type="scientific">Clostridium estertheticum</name>
    <dbReference type="NCBI Taxonomy" id="238834"/>
    <lineage>
        <taxon>Bacteria</taxon>
        <taxon>Bacillati</taxon>
        <taxon>Bacillota</taxon>
        <taxon>Clostridia</taxon>
        <taxon>Eubacteriales</taxon>
        <taxon>Clostridiaceae</taxon>
        <taxon>Clostridium</taxon>
    </lineage>
</organism>
<dbReference type="NCBIfam" id="NF002495">
    <property type="entry name" value="PRK01827.1-1"/>
    <property type="match status" value="1"/>
</dbReference>
<dbReference type="EC" id="2.1.1.45" evidence="1 5"/>
<feature type="active site" description="Nucleophile" evidence="5">
    <location>
        <position position="144"/>
    </location>
</feature>
<feature type="domain" description="Thymidylate synthase/dCMP hydroxymethylase" evidence="7">
    <location>
        <begin position="7"/>
        <end position="260"/>
    </location>
</feature>
<evidence type="ECO:0000256" key="6">
    <source>
        <dbReference type="PROSITE-ProRule" id="PRU10016"/>
    </source>
</evidence>
<gene>
    <name evidence="5" type="primary">thyA</name>
    <name evidence="8" type="ORF">E4V82_12230</name>
</gene>
<evidence type="ECO:0000256" key="2">
    <source>
        <dbReference type="ARBA" id="ARBA00022603"/>
    </source>
</evidence>
<comment type="subcellular location">
    <subcellularLocation>
        <location evidence="5">Cytoplasm</location>
    </subcellularLocation>
</comment>
<keyword evidence="4 5" id="KW-0545">Nucleotide biosynthesis</keyword>
<dbReference type="AlphaFoldDB" id="A0A5N7J2B2"/>
<feature type="binding site" evidence="5">
    <location>
        <begin position="124"/>
        <end position="125"/>
    </location>
    <ligand>
        <name>dUMP</name>
        <dbReference type="ChEBI" id="CHEBI:246422"/>
        <note>ligand shared between dimeric partners</note>
    </ligand>
</feature>